<sequence length="73" mass="7792">MRSSRDPGGLAAVPVTIAWGTRDVVLWHRAQSRRARKVLPGARHVDMPGCGHLPFSDDPAQCADVARTTTGSA</sequence>
<proteinExistence type="predicted"/>
<dbReference type="EMBL" id="CAEZYQ010000027">
    <property type="protein sequence ID" value="CAB4762999.1"/>
    <property type="molecule type" value="Genomic_DNA"/>
</dbReference>
<dbReference type="AlphaFoldDB" id="A0A6J6UWF1"/>
<organism evidence="1">
    <name type="scientific">freshwater metagenome</name>
    <dbReference type="NCBI Taxonomy" id="449393"/>
    <lineage>
        <taxon>unclassified sequences</taxon>
        <taxon>metagenomes</taxon>
        <taxon>ecological metagenomes</taxon>
    </lineage>
</organism>
<dbReference type="Gene3D" id="3.40.50.1820">
    <property type="entry name" value="alpha/beta hydrolase"/>
    <property type="match status" value="1"/>
</dbReference>
<evidence type="ECO:0000313" key="1">
    <source>
        <dbReference type="EMBL" id="CAB4762999.1"/>
    </source>
</evidence>
<accession>A0A6J6UWF1</accession>
<dbReference type="SUPFAM" id="SSF53474">
    <property type="entry name" value="alpha/beta-Hydrolases"/>
    <property type="match status" value="1"/>
</dbReference>
<reference evidence="1" key="1">
    <citation type="submission" date="2020-05" db="EMBL/GenBank/DDBJ databases">
        <authorList>
            <person name="Chiriac C."/>
            <person name="Salcher M."/>
            <person name="Ghai R."/>
            <person name="Kavagutti S V."/>
        </authorList>
    </citation>
    <scope>NUCLEOTIDE SEQUENCE</scope>
</reference>
<gene>
    <name evidence="1" type="ORF">UFOPK2761_02786</name>
</gene>
<dbReference type="InterPro" id="IPR029058">
    <property type="entry name" value="AB_hydrolase_fold"/>
</dbReference>
<name>A0A6J6UWF1_9ZZZZ</name>
<protein>
    <submittedName>
        <fullName evidence="1">Unannotated protein</fullName>
    </submittedName>
</protein>